<sequence>MSIDVVRTTPERTSVRERRDDSEARSEDAGGRGARLPRLIDVSDVSAATVAEYARDAVGTDDLYLERRPGRTFLVVR</sequence>
<dbReference type="RefSeq" id="WP_247413929.1">
    <property type="nucleotide sequence ID" value="NZ_JALLGW010000001.1"/>
</dbReference>
<evidence type="ECO:0000313" key="3">
    <source>
        <dbReference type="Proteomes" id="UP001596099"/>
    </source>
</evidence>
<gene>
    <name evidence="2" type="ORF">ACFPYI_06675</name>
</gene>
<accession>A0ABD5RKK9</accession>
<dbReference type="AlphaFoldDB" id="A0ABD5RKK9"/>
<reference evidence="2 3" key="1">
    <citation type="journal article" date="2019" name="Int. J. Syst. Evol. Microbiol.">
        <title>The Global Catalogue of Microorganisms (GCM) 10K type strain sequencing project: providing services to taxonomists for standard genome sequencing and annotation.</title>
        <authorList>
            <consortium name="The Broad Institute Genomics Platform"/>
            <consortium name="The Broad Institute Genome Sequencing Center for Infectious Disease"/>
            <person name="Wu L."/>
            <person name="Ma J."/>
        </authorList>
    </citation>
    <scope>NUCLEOTIDE SEQUENCE [LARGE SCALE GENOMIC DNA]</scope>
    <source>
        <strain evidence="2 3">CGMCC 1.12543</strain>
    </source>
</reference>
<comment type="caution">
    <text evidence="2">The sequence shown here is derived from an EMBL/GenBank/DDBJ whole genome shotgun (WGS) entry which is preliminary data.</text>
</comment>
<feature type="region of interest" description="Disordered" evidence="1">
    <location>
        <begin position="1"/>
        <end position="33"/>
    </location>
</feature>
<evidence type="ECO:0000256" key="1">
    <source>
        <dbReference type="SAM" id="MobiDB-lite"/>
    </source>
</evidence>
<dbReference type="Proteomes" id="UP001596099">
    <property type="component" value="Unassembled WGS sequence"/>
</dbReference>
<feature type="compositionally biased region" description="Basic and acidic residues" evidence="1">
    <location>
        <begin position="9"/>
        <end position="30"/>
    </location>
</feature>
<name>A0ABD5RKK9_9EURY</name>
<proteinExistence type="predicted"/>
<keyword evidence="3" id="KW-1185">Reference proteome</keyword>
<organism evidence="2 3">
    <name type="scientific">Halomarina salina</name>
    <dbReference type="NCBI Taxonomy" id="1872699"/>
    <lineage>
        <taxon>Archaea</taxon>
        <taxon>Methanobacteriati</taxon>
        <taxon>Methanobacteriota</taxon>
        <taxon>Stenosarchaea group</taxon>
        <taxon>Halobacteria</taxon>
        <taxon>Halobacteriales</taxon>
        <taxon>Natronomonadaceae</taxon>
        <taxon>Halomarina</taxon>
    </lineage>
</organism>
<evidence type="ECO:0000313" key="2">
    <source>
        <dbReference type="EMBL" id="MFC5971015.1"/>
    </source>
</evidence>
<protein>
    <submittedName>
        <fullName evidence="2">Uncharacterized protein</fullName>
    </submittedName>
</protein>
<dbReference type="EMBL" id="JBHSQH010000001">
    <property type="protein sequence ID" value="MFC5971015.1"/>
    <property type="molecule type" value="Genomic_DNA"/>
</dbReference>